<dbReference type="GO" id="GO:0003723">
    <property type="term" value="F:RNA binding"/>
    <property type="evidence" value="ECO:0007669"/>
    <property type="project" value="InterPro"/>
</dbReference>
<dbReference type="InterPro" id="IPR046960">
    <property type="entry name" value="PPR_At4g14850-like_plant"/>
</dbReference>
<evidence type="ECO:0000256" key="1">
    <source>
        <dbReference type="ARBA" id="ARBA00022737"/>
    </source>
</evidence>
<dbReference type="eggNOG" id="KOG4197">
    <property type="taxonomic scope" value="Eukaryota"/>
</dbReference>
<dbReference type="AlphaFoldDB" id="W1NIU2"/>
<sequence>MSTCAAIPTLPLGSAIHAQVIKSGFQAHTLVSNSVLTMFAKCGEINEAEAVFNGISLKDGVFLMMKSDPLTKPGAEHYACIVGLLGRLGRGKEAVQVIEDAGIGGESVVWGVLLGACKESGDLEVGETAMKRLKELKPEDAATYLAALSMYGGVGQWEEVAKVRDEMRGVGLRGRASWSRFCA</sequence>
<keyword evidence="4" id="KW-1185">Reference proteome</keyword>
<dbReference type="Gramene" id="ERM95438">
    <property type="protein sequence ID" value="ERM95438"/>
    <property type="gene ID" value="AMTR_s00008p00250690"/>
</dbReference>
<dbReference type="HOGENOM" id="CLU_1477084_0_0_1"/>
<dbReference type="OMA" id="MEYINIV"/>
<keyword evidence="1" id="KW-0677">Repeat</keyword>
<evidence type="ECO:0000313" key="4">
    <source>
        <dbReference type="Proteomes" id="UP000017836"/>
    </source>
</evidence>
<dbReference type="GO" id="GO:0009451">
    <property type="term" value="P:RNA modification"/>
    <property type="evidence" value="ECO:0007669"/>
    <property type="project" value="InterPro"/>
</dbReference>
<proteinExistence type="predicted"/>
<accession>W1NIU2</accession>
<reference evidence="4" key="1">
    <citation type="journal article" date="2013" name="Science">
        <title>The Amborella genome and the evolution of flowering plants.</title>
        <authorList>
            <consortium name="Amborella Genome Project"/>
        </authorList>
    </citation>
    <scope>NUCLEOTIDE SEQUENCE [LARGE SCALE GENOMIC DNA]</scope>
</reference>
<dbReference type="PROSITE" id="PS51375">
    <property type="entry name" value="PPR"/>
    <property type="match status" value="1"/>
</dbReference>
<evidence type="ECO:0000256" key="2">
    <source>
        <dbReference type="PROSITE-ProRule" id="PRU00708"/>
    </source>
</evidence>
<dbReference type="Gene3D" id="1.25.40.10">
    <property type="entry name" value="Tetratricopeptide repeat domain"/>
    <property type="match status" value="1"/>
</dbReference>
<dbReference type="InterPro" id="IPR002885">
    <property type="entry name" value="PPR_rpt"/>
</dbReference>
<dbReference type="InterPro" id="IPR046848">
    <property type="entry name" value="E_motif"/>
</dbReference>
<protein>
    <recommendedName>
        <fullName evidence="5">Pentacotripeptide-repeat region of PRORP domain-containing protein</fullName>
    </recommendedName>
</protein>
<name>W1NIU2_AMBTC</name>
<dbReference type="PANTHER" id="PTHR47926">
    <property type="entry name" value="PENTATRICOPEPTIDE REPEAT-CONTAINING PROTEIN"/>
    <property type="match status" value="1"/>
</dbReference>
<organism evidence="3 4">
    <name type="scientific">Amborella trichopoda</name>
    <dbReference type="NCBI Taxonomy" id="13333"/>
    <lineage>
        <taxon>Eukaryota</taxon>
        <taxon>Viridiplantae</taxon>
        <taxon>Streptophyta</taxon>
        <taxon>Embryophyta</taxon>
        <taxon>Tracheophyta</taxon>
        <taxon>Spermatophyta</taxon>
        <taxon>Magnoliopsida</taxon>
        <taxon>Amborellales</taxon>
        <taxon>Amborellaceae</taxon>
        <taxon>Amborella</taxon>
    </lineage>
</organism>
<dbReference type="EMBL" id="KI397486">
    <property type="protein sequence ID" value="ERM95438.1"/>
    <property type="molecule type" value="Genomic_DNA"/>
</dbReference>
<dbReference type="Pfam" id="PF20431">
    <property type="entry name" value="E_motif"/>
    <property type="match status" value="1"/>
</dbReference>
<dbReference type="Pfam" id="PF01535">
    <property type="entry name" value="PPR"/>
    <property type="match status" value="1"/>
</dbReference>
<evidence type="ECO:0000313" key="3">
    <source>
        <dbReference type="EMBL" id="ERM95438.1"/>
    </source>
</evidence>
<evidence type="ECO:0008006" key="5">
    <source>
        <dbReference type="Google" id="ProtNLM"/>
    </source>
</evidence>
<dbReference type="Proteomes" id="UP000017836">
    <property type="component" value="Unassembled WGS sequence"/>
</dbReference>
<dbReference type="InterPro" id="IPR011990">
    <property type="entry name" value="TPR-like_helical_dom_sf"/>
</dbReference>
<gene>
    <name evidence="3" type="ORF">AMTR_s00008p00250690</name>
</gene>
<feature type="repeat" description="PPR" evidence="2">
    <location>
        <begin position="140"/>
        <end position="174"/>
    </location>
</feature>